<dbReference type="PANTHER" id="PTHR11748:SF111">
    <property type="entry name" value="D-LACTATE DEHYDROGENASE, MITOCHONDRIAL-RELATED"/>
    <property type="match status" value="1"/>
</dbReference>
<dbReference type="InterPro" id="IPR016167">
    <property type="entry name" value="FAD-bd_PCMH_sub1"/>
</dbReference>
<dbReference type="EMBL" id="CP038026">
    <property type="protein sequence ID" value="QBQ37349.1"/>
    <property type="molecule type" value="Genomic_DNA"/>
</dbReference>
<dbReference type="InterPro" id="IPR016169">
    <property type="entry name" value="FAD-bd_PCMH_sub2"/>
</dbReference>
<evidence type="ECO:0000256" key="2">
    <source>
        <dbReference type="ARBA" id="ARBA00022630"/>
    </source>
</evidence>
<dbReference type="Pfam" id="PF01565">
    <property type="entry name" value="FAD_binding_4"/>
    <property type="match status" value="1"/>
</dbReference>
<dbReference type="InterPro" id="IPR036318">
    <property type="entry name" value="FAD-bd_PCMH-like_sf"/>
</dbReference>
<sequence length="530" mass="56981">MNDAISSAMAEWRAVPGVAEVLDGSAAMAAYGGDASGVQRRIAAALRIDNGAALPEVLRIAGRHGRHVYPISTGRNWGYGSALPVRDDGVILDLSGMRRFSFDAELGVVTLEPGVTQGMLAQFLDAGNHPFMVPVTGAGPSASLLGNALERGYGITPHTDHFGAVTDLEAVLADGTVYRTALREAGNEELARLFKWNLGMYSVGMFTQSGLGIVTRMAIVLARRPEAVKVCLFNLREDALLEPAIERIRHVLGLLPGTVGGINLMNRHRVLAMTAPYPTAEAGSGTIPLDVVERLGRQYQIAPWTGFGTLYGSARVVAAAQKEIRAALRGVASRLLFLSPANAQLLARVAGLLPGTMGHAVSRTVQTVAQGLELVGGRPNETALPLAYWRNRTGQPATDRNPTRDRCGLRWYAPLVPMRGADARRYVDMVTRVTREHSLEPLLTFTSISDRLFDSTVPLLFDQDEPGAAERTRACYDALVDAGHALGVFPYRVAVDSMARLNERMPQAAAFNARVRAALDPDGIISPGRY</sequence>
<name>A0ABX5SAF6_9BURK</name>
<dbReference type="Gene3D" id="3.30.465.10">
    <property type="match status" value="1"/>
</dbReference>
<dbReference type="PROSITE" id="PS51387">
    <property type="entry name" value="FAD_PCMH"/>
    <property type="match status" value="1"/>
</dbReference>
<feature type="domain" description="FAD-binding PCMH-type" evidence="4">
    <location>
        <begin position="38"/>
        <end position="224"/>
    </location>
</feature>
<dbReference type="InterPro" id="IPR016164">
    <property type="entry name" value="FAD-linked_Oxase-like_C"/>
</dbReference>
<proteinExistence type="inferred from homology"/>
<dbReference type="Gene3D" id="3.30.43.10">
    <property type="entry name" value="Uridine Diphospho-n-acetylenolpyruvylglucosamine Reductase, domain 2"/>
    <property type="match status" value="1"/>
</dbReference>
<evidence type="ECO:0000313" key="6">
    <source>
        <dbReference type="Proteomes" id="UP000294359"/>
    </source>
</evidence>
<dbReference type="InterPro" id="IPR016166">
    <property type="entry name" value="FAD-bd_PCMH"/>
</dbReference>
<evidence type="ECO:0000313" key="5">
    <source>
        <dbReference type="EMBL" id="QBQ37349.1"/>
    </source>
</evidence>
<evidence type="ECO:0000256" key="3">
    <source>
        <dbReference type="ARBA" id="ARBA00022827"/>
    </source>
</evidence>
<dbReference type="InterPro" id="IPR016170">
    <property type="entry name" value="Cytok_DH_C_sf"/>
</dbReference>
<comment type="similarity">
    <text evidence="1">Belongs to the FAD-binding oxidoreductase/transferase type 4 family.</text>
</comment>
<dbReference type="RefSeq" id="WP_134385751.1">
    <property type="nucleotide sequence ID" value="NZ_BMWW01000012.1"/>
</dbReference>
<dbReference type="SUPFAM" id="SSF56176">
    <property type="entry name" value="FAD-binding/transporter-associated domain-like"/>
    <property type="match status" value="1"/>
</dbReference>
<reference evidence="5 6" key="1">
    <citation type="submission" date="2019-03" db="EMBL/GenBank/DDBJ databases">
        <title>Draft Genome Sequences of Six Type Strains of the Genus Massilia.</title>
        <authorList>
            <person name="Miess H."/>
            <person name="Frediansyhah A."/>
            <person name="Gross H."/>
        </authorList>
    </citation>
    <scope>NUCLEOTIDE SEQUENCE [LARGE SCALE GENOMIC DNA]</scope>
    <source>
        <strain evidence="5 6">DSM 17505</strain>
    </source>
</reference>
<dbReference type="InterPro" id="IPR006094">
    <property type="entry name" value="Oxid_FAD_bind_N"/>
</dbReference>
<evidence type="ECO:0000256" key="1">
    <source>
        <dbReference type="ARBA" id="ARBA00008000"/>
    </source>
</evidence>
<dbReference type="PANTHER" id="PTHR11748">
    <property type="entry name" value="D-LACTATE DEHYDROGENASE"/>
    <property type="match status" value="1"/>
</dbReference>
<dbReference type="Proteomes" id="UP000294359">
    <property type="component" value="Chromosome"/>
</dbReference>
<dbReference type="Gene3D" id="3.40.462.10">
    <property type="entry name" value="FAD-linked oxidases, C-terminal domain"/>
    <property type="match status" value="1"/>
</dbReference>
<dbReference type="SUPFAM" id="SSF55103">
    <property type="entry name" value="FAD-linked oxidases, C-terminal domain"/>
    <property type="match status" value="1"/>
</dbReference>
<gene>
    <name evidence="5" type="ORF">E1742_15135</name>
</gene>
<accession>A0ABX5SAF6</accession>
<keyword evidence="3" id="KW-0274">FAD</keyword>
<organism evidence="5 6">
    <name type="scientific">Pseudoduganella plicata</name>
    <dbReference type="NCBI Taxonomy" id="321984"/>
    <lineage>
        <taxon>Bacteria</taxon>
        <taxon>Pseudomonadati</taxon>
        <taxon>Pseudomonadota</taxon>
        <taxon>Betaproteobacteria</taxon>
        <taxon>Burkholderiales</taxon>
        <taxon>Oxalobacteraceae</taxon>
        <taxon>Telluria group</taxon>
        <taxon>Pseudoduganella</taxon>
    </lineage>
</organism>
<keyword evidence="6" id="KW-1185">Reference proteome</keyword>
<protein>
    <submittedName>
        <fullName evidence="5">FAD-binding oxidoreductase</fullName>
    </submittedName>
</protein>
<keyword evidence="2" id="KW-0285">Flavoprotein</keyword>
<evidence type="ECO:0000259" key="4">
    <source>
        <dbReference type="PROSITE" id="PS51387"/>
    </source>
</evidence>